<reference evidence="1 2" key="1">
    <citation type="submission" date="2016-10" db="EMBL/GenBank/DDBJ databases">
        <authorList>
            <person name="de Groot N.N."/>
        </authorList>
    </citation>
    <scope>NUCLEOTIDE SEQUENCE [LARGE SCALE GENOMIC DNA]</scope>
    <source>
        <strain evidence="1 2">DSM 25232</strain>
    </source>
</reference>
<keyword evidence="2" id="KW-1185">Reference proteome</keyword>
<dbReference type="AlphaFoldDB" id="A0A1H7SJZ8"/>
<dbReference type="EMBL" id="FOAB01000005">
    <property type="protein sequence ID" value="SEL73011.1"/>
    <property type="molecule type" value="Genomic_DNA"/>
</dbReference>
<dbReference type="OrthoDB" id="978531at2"/>
<dbReference type="RefSeq" id="WP_091410275.1">
    <property type="nucleotide sequence ID" value="NZ_FOAB01000005.1"/>
</dbReference>
<dbReference type="STRING" id="1038014.SAMN04487910_3201"/>
<evidence type="ECO:0000313" key="1">
    <source>
        <dbReference type="EMBL" id="SEL73011.1"/>
    </source>
</evidence>
<protein>
    <recommendedName>
        <fullName evidence="3">Lipoprotein</fullName>
    </recommendedName>
</protein>
<gene>
    <name evidence="1" type="ORF">SAMN04487910_3201</name>
</gene>
<name>A0A1H7SJZ8_AQUAM</name>
<dbReference type="PROSITE" id="PS51257">
    <property type="entry name" value="PROKAR_LIPOPROTEIN"/>
    <property type="match status" value="1"/>
</dbReference>
<accession>A0A1H7SJZ8</accession>
<evidence type="ECO:0008006" key="3">
    <source>
        <dbReference type="Google" id="ProtNLM"/>
    </source>
</evidence>
<dbReference type="Proteomes" id="UP000198521">
    <property type="component" value="Unassembled WGS sequence"/>
</dbReference>
<proteinExistence type="predicted"/>
<organism evidence="1 2">
    <name type="scientific">Aquimarina amphilecti</name>
    <dbReference type="NCBI Taxonomy" id="1038014"/>
    <lineage>
        <taxon>Bacteria</taxon>
        <taxon>Pseudomonadati</taxon>
        <taxon>Bacteroidota</taxon>
        <taxon>Flavobacteriia</taxon>
        <taxon>Flavobacteriales</taxon>
        <taxon>Flavobacteriaceae</taxon>
        <taxon>Aquimarina</taxon>
    </lineage>
</organism>
<evidence type="ECO:0000313" key="2">
    <source>
        <dbReference type="Proteomes" id="UP000198521"/>
    </source>
</evidence>
<sequence>MKKVSLLIQAFLVTILLVGCQFSEDLHINEDGTGKISFNFDGSEIMQMGGDKITEGKEEVIDSTLVFKDFLEEKKDSIAQLPKEEQEKLKKLESFKMHMLMNPQSKEMKFDLYSEFKKVEELGDVFNSFKTASTIGNQKKASPAGDPLAGSKGEDPTEVIYSYGENKFKRITKILDKDKLEMSLDSLEQMKMFLASSKYKINYHFPKKIKKISSEKAMFSQDGKSFTLEVGFLEYMADPTVLDVEVELEK</sequence>